<dbReference type="InterPro" id="IPR001343">
    <property type="entry name" value="Hemolysn_Ca-bd"/>
</dbReference>
<reference evidence="2" key="1">
    <citation type="submission" date="2018-12" db="EMBL/GenBank/DDBJ databases">
        <authorList>
            <person name="Will S."/>
            <person name="Neumann-Schaal M."/>
            <person name="Henke P."/>
        </authorList>
    </citation>
    <scope>NUCLEOTIDE SEQUENCE</scope>
    <source>
        <strain evidence="2">PCC 7102</strain>
    </source>
</reference>
<dbReference type="SUPFAM" id="SSF51120">
    <property type="entry name" value="beta-Roll"/>
    <property type="match status" value="1"/>
</dbReference>
<name>A0A3S1J8V3_9CYAN</name>
<feature type="compositionally biased region" description="Polar residues" evidence="1">
    <location>
        <begin position="1"/>
        <end position="19"/>
    </location>
</feature>
<dbReference type="InterPro" id="IPR011049">
    <property type="entry name" value="Serralysin-like_metalloprot_C"/>
</dbReference>
<dbReference type="Pfam" id="PF00353">
    <property type="entry name" value="HemolysinCabind"/>
    <property type="match status" value="2"/>
</dbReference>
<dbReference type="Gene3D" id="2.150.10.10">
    <property type="entry name" value="Serralysin-like metalloprotease, C-terminal"/>
    <property type="match status" value="1"/>
</dbReference>
<evidence type="ECO:0000313" key="2">
    <source>
        <dbReference type="EMBL" id="RUT09900.1"/>
    </source>
</evidence>
<protein>
    <recommendedName>
        <fullName evidence="4">Calcium-binding protein</fullName>
    </recommendedName>
</protein>
<evidence type="ECO:0000256" key="1">
    <source>
        <dbReference type="SAM" id="MobiDB-lite"/>
    </source>
</evidence>
<keyword evidence="3" id="KW-1185">Reference proteome</keyword>
<dbReference type="Proteomes" id="UP000271624">
    <property type="component" value="Unassembled WGS sequence"/>
</dbReference>
<reference evidence="2" key="2">
    <citation type="journal article" date="2019" name="Genome Biol. Evol.">
        <title>Day and night: Metabolic profiles and evolutionary relationships of six axenic non-marine cyanobacteria.</title>
        <authorList>
            <person name="Will S.E."/>
            <person name="Henke P."/>
            <person name="Boedeker C."/>
            <person name="Huang S."/>
            <person name="Brinkmann H."/>
            <person name="Rohde M."/>
            <person name="Jarek M."/>
            <person name="Friedl T."/>
            <person name="Seufert S."/>
            <person name="Schumacher M."/>
            <person name="Overmann J."/>
            <person name="Neumann-Schaal M."/>
            <person name="Petersen J."/>
        </authorList>
    </citation>
    <scope>NUCLEOTIDE SEQUENCE [LARGE SCALE GENOMIC DNA]</scope>
    <source>
        <strain evidence="2">PCC 7102</strain>
    </source>
</reference>
<organism evidence="2 3">
    <name type="scientific">Dulcicalothrix desertica PCC 7102</name>
    <dbReference type="NCBI Taxonomy" id="232991"/>
    <lineage>
        <taxon>Bacteria</taxon>
        <taxon>Bacillati</taxon>
        <taxon>Cyanobacteriota</taxon>
        <taxon>Cyanophyceae</taxon>
        <taxon>Nostocales</taxon>
        <taxon>Calotrichaceae</taxon>
        <taxon>Dulcicalothrix</taxon>
    </lineage>
</organism>
<proteinExistence type="predicted"/>
<feature type="compositionally biased region" description="Low complexity" evidence="1">
    <location>
        <begin position="20"/>
        <end position="31"/>
    </location>
</feature>
<evidence type="ECO:0000313" key="3">
    <source>
        <dbReference type="Proteomes" id="UP000271624"/>
    </source>
</evidence>
<dbReference type="EMBL" id="RSCL01000001">
    <property type="protein sequence ID" value="RUT09900.1"/>
    <property type="molecule type" value="Genomic_DNA"/>
</dbReference>
<accession>A0A3S1J8V3</accession>
<feature type="region of interest" description="Disordered" evidence="1">
    <location>
        <begin position="1"/>
        <end position="36"/>
    </location>
</feature>
<dbReference type="AlphaFoldDB" id="A0A3S1J8V3"/>
<dbReference type="GO" id="GO:0005615">
    <property type="term" value="C:extracellular space"/>
    <property type="evidence" value="ECO:0007669"/>
    <property type="project" value="InterPro"/>
</dbReference>
<dbReference type="GO" id="GO:0005509">
    <property type="term" value="F:calcium ion binding"/>
    <property type="evidence" value="ECO:0007669"/>
    <property type="project" value="InterPro"/>
</dbReference>
<dbReference type="PRINTS" id="PR00313">
    <property type="entry name" value="CABNDNGRPT"/>
</dbReference>
<gene>
    <name evidence="2" type="ORF">DSM106972_003950</name>
</gene>
<dbReference type="RefSeq" id="WP_127078328.1">
    <property type="nucleotide sequence ID" value="NZ_RSCL01000001.1"/>
</dbReference>
<sequence>MELTVYNSGNSSQSLSYQPTNTSLNTNLLNSGVDPGLVTQTSLSRASSPQQRTDNTAQSRNVINVVGSGNTLNAAAGGATLNVTGNNNVLNGGSGNDVFNVVGDGNTLIGGNGNDVLSAEGNNTLIGGEGNDTFVIPSIYFSSPSTRNPVQGQSFIQDFQIGTDKLQLPSLTTVVINARSATSSFRVVDYNELTLTQNGLNTFVNYQGNSLAELQNVSVNQLKEVDFVQPKSFIA</sequence>
<evidence type="ECO:0008006" key="4">
    <source>
        <dbReference type="Google" id="ProtNLM"/>
    </source>
</evidence>
<comment type="caution">
    <text evidence="2">The sequence shown here is derived from an EMBL/GenBank/DDBJ whole genome shotgun (WGS) entry which is preliminary data.</text>
</comment>